<dbReference type="Proteomes" id="UP000799428">
    <property type="component" value="Unassembled WGS sequence"/>
</dbReference>
<name>A0A6G1K6L0_9PLEO</name>
<feature type="compositionally biased region" description="Polar residues" evidence="1">
    <location>
        <begin position="21"/>
        <end position="36"/>
    </location>
</feature>
<evidence type="ECO:0000256" key="1">
    <source>
        <dbReference type="SAM" id="MobiDB-lite"/>
    </source>
</evidence>
<feature type="region of interest" description="Disordered" evidence="1">
    <location>
        <begin position="123"/>
        <end position="156"/>
    </location>
</feature>
<evidence type="ECO:0000313" key="2">
    <source>
        <dbReference type="EMBL" id="KAF2708448.1"/>
    </source>
</evidence>
<evidence type="ECO:0000313" key="3">
    <source>
        <dbReference type="Proteomes" id="UP000799428"/>
    </source>
</evidence>
<proteinExistence type="predicted"/>
<organism evidence="2 3">
    <name type="scientific">Pleomassaria siparia CBS 279.74</name>
    <dbReference type="NCBI Taxonomy" id="1314801"/>
    <lineage>
        <taxon>Eukaryota</taxon>
        <taxon>Fungi</taxon>
        <taxon>Dikarya</taxon>
        <taxon>Ascomycota</taxon>
        <taxon>Pezizomycotina</taxon>
        <taxon>Dothideomycetes</taxon>
        <taxon>Pleosporomycetidae</taxon>
        <taxon>Pleosporales</taxon>
        <taxon>Pleomassariaceae</taxon>
        <taxon>Pleomassaria</taxon>
    </lineage>
</organism>
<feature type="compositionally biased region" description="Polar residues" evidence="1">
    <location>
        <begin position="143"/>
        <end position="156"/>
    </location>
</feature>
<keyword evidence="3" id="KW-1185">Reference proteome</keyword>
<reference evidence="2" key="1">
    <citation type="journal article" date="2020" name="Stud. Mycol.">
        <title>101 Dothideomycetes genomes: a test case for predicting lifestyles and emergence of pathogens.</title>
        <authorList>
            <person name="Haridas S."/>
            <person name="Albert R."/>
            <person name="Binder M."/>
            <person name="Bloem J."/>
            <person name="Labutti K."/>
            <person name="Salamov A."/>
            <person name="Andreopoulos B."/>
            <person name="Baker S."/>
            <person name="Barry K."/>
            <person name="Bills G."/>
            <person name="Bluhm B."/>
            <person name="Cannon C."/>
            <person name="Castanera R."/>
            <person name="Culley D."/>
            <person name="Daum C."/>
            <person name="Ezra D."/>
            <person name="Gonzalez J."/>
            <person name="Henrissat B."/>
            <person name="Kuo A."/>
            <person name="Liang C."/>
            <person name="Lipzen A."/>
            <person name="Lutzoni F."/>
            <person name="Magnuson J."/>
            <person name="Mondo S."/>
            <person name="Nolan M."/>
            <person name="Ohm R."/>
            <person name="Pangilinan J."/>
            <person name="Park H.-J."/>
            <person name="Ramirez L."/>
            <person name="Alfaro M."/>
            <person name="Sun H."/>
            <person name="Tritt A."/>
            <person name="Yoshinaga Y."/>
            <person name="Zwiers L.-H."/>
            <person name="Turgeon B."/>
            <person name="Goodwin S."/>
            <person name="Spatafora J."/>
            <person name="Crous P."/>
            <person name="Grigoriev I."/>
        </authorList>
    </citation>
    <scope>NUCLEOTIDE SEQUENCE</scope>
    <source>
        <strain evidence="2">CBS 279.74</strain>
    </source>
</reference>
<feature type="region of interest" description="Disordered" evidence="1">
    <location>
        <begin position="1"/>
        <end position="83"/>
    </location>
</feature>
<sequence length="178" mass="19184">MPLFKHGKDKSSSHAPKEKQTTPGPTRSDPEPQSFNPDVPSLVTPKQNVSNVEAASSKAQNPDTRRPGVSIPDSRRVDARTNSALGVEGLVEDINNSTNFDFGLKTPTTHENLTAQGAIGVGRQQLSSSDTEGIDPPGRRDNPTNAMRKTLTKAPTSSLHDSYKILARLSDGTPLYRL</sequence>
<dbReference type="AlphaFoldDB" id="A0A6G1K6L0"/>
<protein>
    <submittedName>
        <fullName evidence="2">Uncharacterized protein</fullName>
    </submittedName>
</protein>
<feature type="compositionally biased region" description="Polar residues" evidence="1">
    <location>
        <begin position="44"/>
        <end position="62"/>
    </location>
</feature>
<accession>A0A6G1K6L0</accession>
<dbReference type="EMBL" id="MU005772">
    <property type="protein sequence ID" value="KAF2708448.1"/>
    <property type="molecule type" value="Genomic_DNA"/>
</dbReference>
<feature type="compositionally biased region" description="Basic and acidic residues" evidence="1">
    <location>
        <begin position="9"/>
        <end position="20"/>
    </location>
</feature>
<gene>
    <name evidence="2" type="ORF">K504DRAFT_307503</name>
</gene>